<evidence type="ECO:0000256" key="1">
    <source>
        <dbReference type="SAM" id="Phobius"/>
    </source>
</evidence>
<dbReference type="RefSeq" id="WP_197164964.1">
    <property type="nucleotide sequence ID" value="NZ_JADZGI010000002.1"/>
</dbReference>
<dbReference type="AlphaFoldDB" id="A0A931HEJ3"/>
<feature type="transmembrane region" description="Helical" evidence="1">
    <location>
        <begin position="146"/>
        <end position="163"/>
    </location>
</feature>
<sequence length="465" mass="51590">MTTMARPTGRTAAAHESLYEPVDAHEITPPNAHDWPGDASGGFASGSSARLASQDNLSGDAPAFAAARREARLLAVLGWTMIAGILSQKFSLLLTSQTPLQLVLCIEYLAFAWLAWQGKVHINALSLMLTMAFLVFATLANLFTRPAFTSIVYVYAVYLPFALRVRLSPGGYMRYLDMFQVMALFTCLWVMLDWGFQFLGWPMPNVEHHLIEFFRYFNFNYIQPLEWGSRWYKPNAFFYLEVSFVAQTIATALIFEICLFRRMSHISVYAVSLLATFSGTGMSLVLLCLPAMVAYLRPKLIAVTLALAPITVVTALGIGLIDNAMQRTQEFDREGSSGNQRFMGQVEAVRSAFEADSRDVIFGIGAGQILQNGKVVWNPITKVTVEYGIFVCAIYLAMIAQALFGKRKPFIVGYALLMQFLLLNGGFLVPVIVFTIFMLSGVIEIASPGRELVPVSPAPWSARQR</sequence>
<feature type="transmembrane region" description="Helical" evidence="1">
    <location>
        <begin position="416"/>
        <end position="440"/>
    </location>
</feature>
<feature type="transmembrane region" description="Helical" evidence="1">
    <location>
        <begin position="122"/>
        <end position="140"/>
    </location>
</feature>
<organism evidence="2 3">
    <name type="scientific">Novosphingobium aureum</name>
    <dbReference type="NCBI Taxonomy" id="2792964"/>
    <lineage>
        <taxon>Bacteria</taxon>
        <taxon>Pseudomonadati</taxon>
        <taxon>Pseudomonadota</taxon>
        <taxon>Alphaproteobacteria</taxon>
        <taxon>Sphingomonadales</taxon>
        <taxon>Sphingomonadaceae</taxon>
        <taxon>Novosphingobium</taxon>
    </lineage>
</organism>
<feature type="transmembrane region" description="Helical" evidence="1">
    <location>
        <begin position="266"/>
        <end position="294"/>
    </location>
</feature>
<feature type="transmembrane region" description="Helical" evidence="1">
    <location>
        <begin position="300"/>
        <end position="321"/>
    </location>
</feature>
<evidence type="ECO:0008006" key="4">
    <source>
        <dbReference type="Google" id="ProtNLM"/>
    </source>
</evidence>
<reference evidence="2" key="1">
    <citation type="submission" date="2020-11" db="EMBL/GenBank/DDBJ databases">
        <title>Novosphingobium aureum sp. nov., a marine bacterium isolated from sediment of a salt flat.</title>
        <authorList>
            <person name="Yoo Y."/>
            <person name="Kim J.-J."/>
        </authorList>
    </citation>
    <scope>NUCLEOTIDE SEQUENCE</scope>
    <source>
        <strain evidence="2">YJ-S2-02</strain>
    </source>
</reference>
<keyword evidence="3" id="KW-1185">Reference proteome</keyword>
<evidence type="ECO:0000313" key="3">
    <source>
        <dbReference type="Proteomes" id="UP000617634"/>
    </source>
</evidence>
<feature type="transmembrane region" description="Helical" evidence="1">
    <location>
        <begin position="98"/>
        <end position="115"/>
    </location>
</feature>
<name>A0A931HEJ3_9SPHN</name>
<dbReference type="Proteomes" id="UP000617634">
    <property type="component" value="Unassembled WGS sequence"/>
</dbReference>
<accession>A0A931HEJ3</accession>
<proteinExistence type="predicted"/>
<comment type="caution">
    <text evidence="2">The sequence shown here is derived from an EMBL/GenBank/DDBJ whole genome shotgun (WGS) entry which is preliminary data.</text>
</comment>
<feature type="transmembrane region" description="Helical" evidence="1">
    <location>
        <begin position="236"/>
        <end position="259"/>
    </location>
</feature>
<feature type="transmembrane region" description="Helical" evidence="1">
    <location>
        <begin position="175"/>
        <end position="196"/>
    </location>
</feature>
<evidence type="ECO:0000313" key="2">
    <source>
        <dbReference type="EMBL" id="MBH0113973.1"/>
    </source>
</evidence>
<dbReference type="EMBL" id="JADZGI010000002">
    <property type="protein sequence ID" value="MBH0113973.1"/>
    <property type="molecule type" value="Genomic_DNA"/>
</dbReference>
<keyword evidence="1" id="KW-0812">Transmembrane</keyword>
<keyword evidence="1" id="KW-0472">Membrane</keyword>
<keyword evidence="1" id="KW-1133">Transmembrane helix</keyword>
<feature type="transmembrane region" description="Helical" evidence="1">
    <location>
        <begin position="387"/>
        <end position="404"/>
    </location>
</feature>
<feature type="transmembrane region" description="Helical" evidence="1">
    <location>
        <begin position="73"/>
        <end position="92"/>
    </location>
</feature>
<protein>
    <recommendedName>
        <fullName evidence="4">O-antigen ligase domain-containing protein</fullName>
    </recommendedName>
</protein>
<gene>
    <name evidence="2" type="ORF">I5E68_13580</name>
</gene>